<dbReference type="AlphaFoldDB" id="A0A3R8R994"/>
<gene>
    <name evidence="1" type="ORF">DZC72_03910</name>
</gene>
<dbReference type="OrthoDB" id="1440784at2"/>
<keyword evidence="2" id="KW-1185">Reference proteome</keyword>
<comment type="caution">
    <text evidence="1">The sequence shown here is derived from an EMBL/GenBank/DDBJ whole genome shotgun (WGS) entry which is preliminary data.</text>
</comment>
<accession>A0A3R8R994</accession>
<proteinExistence type="predicted"/>
<sequence length="124" mass="14532">MKNSKLNEGIIMELERLIAQSCGDERKCRKFTQLHVALLKKYYNAAYVSIDYHRRRIKMDVLMDDASYSPGKINLNLPVLHINLLFGNLKTFLRACIDRDQKSLGFYAQLLNNFRQKEKTYSLV</sequence>
<evidence type="ECO:0000313" key="2">
    <source>
        <dbReference type="Proteomes" id="UP000286990"/>
    </source>
</evidence>
<dbReference type="EMBL" id="QUSX01000001">
    <property type="protein sequence ID" value="RRQ49745.1"/>
    <property type="molecule type" value="Genomic_DNA"/>
</dbReference>
<dbReference type="RefSeq" id="WP_125221563.1">
    <property type="nucleotide sequence ID" value="NZ_QUSX01000001.1"/>
</dbReference>
<organism evidence="1 2">
    <name type="scientific">Maribacter algicola</name>
    <dbReference type="NCBI Taxonomy" id="2498892"/>
    <lineage>
        <taxon>Bacteria</taxon>
        <taxon>Pseudomonadati</taxon>
        <taxon>Bacteroidota</taxon>
        <taxon>Flavobacteriia</taxon>
        <taxon>Flavobacteriales</taxon>
        <taxon>Flavobacteriaceae</taxon>
        <taxon>Maribacter</taxon>
    </lineage>
</organism>
<dbReference type="Proteomes" id="UP000286990">
    <property type="component" value="Unassembled WGS sequence"/>
</dbReference>
<name>A0A3R8R994_9FLAO</name>
<reference evidence="2" key="1">
    <citation type="submission" date="2018-12" db="EMBL/GenBank/DDBJ databases">
        <title>Maribacter lutimaris sp. nov., isolated from marine sediment.</title>
        <authorList>
            <person name="Kim K.K."/>
        </authorList>
    </citation>
    <scope>NUCLEOTIDE SEQUENCE [LARGE SCALE GENOMIC DNA]</scope>
    <source>
        <strain evidence="2">PoM-212</strain>
    </source>
</reference>
<protein>
    <submittedName>
        <fullName evidence="1">Uncharacterized protein</fullName>
    </submittedName>
</protein>
<evidence type="ECO:0000313" key="1">
    <source>
        <dbReference type="EMBL" id="RRQ49745.1"/>
    </source>
</evidence>